<dbReference type="Proteomes" id="UP000541955">
    <property type="component" value="Unassembled WGS sequence"/>
</dbReference>
<dbReference type="EMBL" id="JAARUV010000001">
    <property type="protein sequence ID" value="MBC1777227.1"/>
    <property type="molecule type" value="Genomic_DNA"/>
</dbReference>
<evidence type="ECO:0000313" key="46">
    <source>
        <dbReference type="Proteomes" id="UP000586951"/>
    </source>
</evidence>
<evidence type="ECO:0000313" key="15">
    <source>
        <dbReference type="EMBL" id="MBC1796621.1"/>
    </source>
</evidence>
<dbReference type="PANTHER" id="PTHR46268">
    <property type="entry name" value="STRESS RESPONSE PROTEIN NHAX"/>
    <property type="match status" value="1"/>
</dbReference>
<comment type="subcellular location">
    <subcellularLocation>
        <location evidence="2">Cytoplasm</location>
    </subcellularLocation>
</comment>
<evidence type="ECO:0000313" key="37">
    <source>
        <dbReference type="Proteomes" id="UP000546244"/>
    </source>
</evidence>
<evidence type="ECO:0000313" key="35">
    <source>
        <dbReference type="Proteomes" id="UP000543379"/>
    </source>
</evidence>
<evidence type="ECO:0000256" key="1">
    <source>
        <dbReference type="ARBA" id="ARBA00008791"/>
    </source>
</evidence>
<dbReference type="Proteomes" id="UP000547643">
    <property type="component" value="Unassembled WGS sequence"/>
</dbReference>
<evidence type="ECO:0000313" key="14">
    <source>
        <dbReference type="EMBL" id="MBC1794575.1"/>
    </source>
</evidence>
<evidence type="ECO:0000313" key="22">
    <source>
        <dbReference type="EMBL" id="MBC2283653.1"/>
    </source>
</evidence>
<dbReference type="eggNOG" id="COG0589">
    <property type="taxonomic scope" value="Bacteria"/>
</dbReference>
<evidence type="ECO:0000313" key="11">
    <source>
        <dbReference type="EMBL" id="MBC1566680.1"/>
    </source>
</evidence>
<evidence type="ECO:0000313" key="12">
    <source>
        <dbReference type="EMBL" id="MBC1617334.1"/>
    </source>
</evidence>
<dbReference type="Proteomes" id="UP000541735">
    <property type="component" value="Unassembled WGS sequence"/>
</dbReference>
<dbReference type="Proteomes" id="UP000544413">
    <property type="component" value="Unassembled WGS sequence"/>
</dbReference>
<dbReference type="EMBL" id="JAARSH010000010">
    <property type="protein sequence ID" value="MBC1617334.1"/>
    <property type="molecule type" value="Genomic_DNA"/>
</dbReference>
<dbReference type="EMBL" id="JAARYH010000002">
    <property type="protein sequence ID" value="MBC2165741.1"/>
    <property type="molecule type" value="Genomic_DNA"/>
</dbReference>
<evidence type="ECO:0000313" key="21">
    <source>
        <dbReference type="EMBL" id="MBC2243481.1"/>
    </source>
</evidence>
<keyword evidence="26" id="KW-1185">Reference proteome</keyword>
<evidence type="ECO:0000259" key="3">
    <source>
        <dbReference type="Pfam" id="PF00582"/>
    </source>
</evidence>
<evidence type="ECO:0000313" key="36">
    <source>
        <dbReference type="Proteomes" id="UP000544413"/>
    </source>
</evidence>
<evidence type="ECO:0000313" key="44">
    <source>
        <dbReference type="Proteomes" id="UP000574104"/>
    </source>
</evidence>
<dbReference type="Proteomes" id="UP000585696">
    <property type="component" value="Unassembled WGS sequence"/>
</dbReference>
<evidence type="ECO:0000313" key="39">
    <source>
        <dbReference type="Proteomes" id="UP000547643"/>
    </source>
</evidence>
<evidence type="ECO:0000313" key="5">
    <source>
        <dbReference type="EMBL" id="MBC1316279.1"/>
    </source>
</evidence>
<dbReference type="EMBL" id="JAARRU010000005">
    <property type="protein sequence ID" value="MBC1566680.1"/>
    <property type="molecule type" value="Genomic_DNA"/>
</dbReference>
<evidence type="ECO:0000313" key="6">
    <source>
        <dbReference type="EMBL" id="MBC1331513.1"/>
    </source>
</evidence>
<protein>
    <recommendedName>
        <fullName evidence="2">Universal stress protein</fullName>
    </recommendedName>
</protein>
<dbReference type="Proteomes" id="UP000546806">
    <property type="component" value="Unassembled WGS sequence"/>
</dbReference>
<evidence type="ECO:0000313" key="20">
    <source>
        <dbReference type="EMBL" id="MBC2240881.1"/>
    </source>
</evidence>
<evidence type="ECO:0000313" key="24">
    <source>
        <dbReference type="EMBL" id="MBC2312000.1"/>
    </source>
</evidence>
<evidence type="ECO:0000313" key="31">
    <source>
        <dbReference type="Proteomes" id="UP000539064"/>
    </source>
</evidence>
<sequence>MLQQYKRVLVAVDGSKEAESAFQKAIQVAKRNEGSLGLVHVIDTRAFSSVANYDTSMADKATEYADELLNGYKDDALKQGVTNVETYIEYGSPKTAITKEAAKAFKADLIMCGATGLNAVERLLIGSVSEYIIRHSPCDVLVVRNEDPVYKDDK</sequence>
<dbReference type="EMBL" id="JAARRW010000006">
    <property type="protein sequence ID" value="MBC1563121.1"/>
    <property type="molecule type" value="Genomic_DNA"/>
</dbReference>
<dbReference type="Proteomes" id="UP000553016">
    <property type="component" value="Unassembled WGS sequence"/>
</dbReference>
<dbReference type="EMBL" id="JAARVG010000015">
    <property type="protein sequence ID" value="MBC1794575.1"/>
    <property type="molecule type" value="Genomic_DNA"/>
</dbReference>
<dbReference type="EMBL" id="JAASTX010000008">
    <property type="protein sequence ID" value="MBC1491793.1"/>
    <property type="molecule type" value="Genomic_DNA"/>
</dbReference>
<dbReference type="Proteomes" id="UP000586951">
    <property type="component" value="Unassembled WGS sequence"/>
</dbReference>
<gene>
    <name evidence="4" type="ORF">EP57_14670</name>
    <name evidence="6" type="ORF">HB759_06050</name>
    <name evidence="5" type="ORF">HB811_05770</name>
    <name evidence="8" type="ORF">HB836_11660</name>
    <name evidence="7" type="ORF">HB847_02205</name>
    <name evidence="10" type="ORF">HB902_13640</name>
    <name evidence="12" type="ORF">HB904_14100</name>
    <name evidence="11" type="ORF">HB907_14840</name>
    <name evidence="25" type="ORF">HBP98_07820</name>
    <name evidence="13" type="ORF">HCA46_00145</name>
    <name evidence="14" type="ORF">HCA52_14175</name>
    <name evidence="15" type="ORF">HCA55_07775</name>
    <name evidence="16" type="ORF">HCA78_13755</name>
    <name evidence="17" type="ORF">HCB06_07860</name>
    <name evidence="21" type="ORF">HCB25_05325</name>
    <name evidence="18" type="ORF">HCB26_04100</name>
    <name evidence="19" type="ORF">HCB27_12320</name>
    <name evidence="20" type="ORF">HCB35_10445</name>
    <name evidence="22" type="ORF">HCB69_04635</name>
    <name evidence="23" type="ORF">HCC36_08280</name>
    <name evidence="9" type="ORF">HCI99_08120</name>
    <name evidence="24" type="ORF">HCJ81_13985</name>
</gene>
<evidence type="ECO:0000313" key="8">
    <source>
        <dbReference type="EMBL" id="MBC1402237.1"/>
    </source>
</evidence>
<evidence type="ECO:0000313" key="38">
    <source>
        <dbReference type="Proteomes" id="UP000546806"/>
    </source>
</evidence>
<evidence type="ECO:0000313" key="17">
    <source>
        <dbReference type="EMBL" id="MBC2116518.1"/>
    </source>
</evidence>
<dbReference type="Gene3D" id="3.40.50.620">
    <property type="entry name" value="HUPs"/>
    <property type="match status" value="1"/>
</dbReference>
<comment type="similarity">
    <text evidence="1 2">Belongs to the universal stress protein A family.</text>
</comment>
<dbReference type="OrthoDB" id="9789668at2"/>
<dbReference type="Proteomes" id="UP000532866">
    <property type="component" value="Unassembled WGS sequence"/>
</dbReference>
<evidence type="ECO:0000313" key="7">
    <source>
        <dbReference type="EMBL" id="MBC1371165.1"/>
    </source>
</evidence>
<name>A0A099W121_9LIST</name>
<dbReference type="Proteomes" id="UP000519573">
    <property type="component" value="Unassembled WGS sequence"/>
</dbReference>
<evidence type="ECO:0000313" key="45">
    <source>
        <dbReference type="Proteomes" id="UP000585696"/>
    </source>
</evidence>
<dbReference type="EMBL" id="JAARMV010000002">
    <property type="protein sequence ID" value="MBC2371900.1"/>
    <property type="molecule type" value="Genomic_DNA"/>
</dbReference>
<reference evidence="27 28" key="2">
    <citation type="submission" date="2020-03" db="EMBL/GenBank/DDBJ databases">
        <title>Soil Listeria distribution.</title>
        <authorList>
            <person name="Liao J."/>
            <person name="Wiedmann M."/>
        </authorList>
    </citation>
    <scope>NUCLEOTIDE SEQUENCE [LARGE SCALE GENOMIC DNA]</scope>
    <source>
        <strain evidence="24 43">FSL L7-0039</strain>
        <strain evidence="23 34">FSL L7-0051</strain>
        <strain evidence="22 45">FSL L7-0054</strain>
        <strain evidence="20 42">FSL L7-0149</strain>
        <strain evidence="21 41">FSL L7-0153</strain>
        <strain evidence="18 27">FSL L7-0245</strain>
        <strain evidence="19 32">FSL L7-0259</strain>
        <strain evidence="17 28">FSL L7-0360</strain>
        <strain evidence="16 38">FSL L7-0435</strain>
        <strain evidence="14 31">FSL L7-0978</strain>
        <strain evidence="15 40">FSL L7-0990</strain>
        <strain evidence="13 39">FSL L7-1017</strain>
        <strain evidence="12 44">FSL L7-1299</strain>
        <strain evidence="10 33">FSL L7-1387</strain>
        <strain evidence="11 46">FSL L7-1427</strain>
        <strain evidence="9 30">FSL L7-1547</strain>
        <strain evidence="8 36">FSL L7-1658</strain>
        <strain evidence="7 47">FSL L7-1681</strain>
        <strain evidence="5 35">FSL L7-1816</strain>
        <strain evidence="6 29">FSL L7-1833</strain>
        <strain evidence="25 37">FSL L7-1850</strain>
    </source>
</reference>
<dbReference type="EMBL" id="JAARVD010000003">
    <property type="protein sequence ID" value="MBC1796621.1"/>
    <property type="molecule type" value="Genomic_DNA"/>
</dbReference>
<dbReference type="Proteomes" id="UP000591929">
    <property type="component" value="Unassembled WGS sequence"/>
</dbReference>
<dbReference type="PANTHER" id="PTHR46268:SF6">
    <property type="entry name" value="UNIVERSAL STRESS PROTEIN UP12"/>
    <property type="match status" value="1"/>
</dbReference>
<dbReference type="EMBL" id="JAAROV010000001">
    <property type="protein sequence ID" value="MBC1316279.1"/>
    <property type="molecule type" value="Genomic_DNA"/>
</dbReference>
<dbReference type="EMBL" id="JAARPT010000006">
    <property type="protein sequence ID" value="MBC1402237.1"/>
    <property type="molecule type" value="Genomic_DNA"/>
</dbReference>
<dbReference type="GeneID" id="58718584"/>
<evidence type="ECO:0000313" key="28">
    <source>
        <dbReference type="Proteomes" id="UP000529446"/>
    </source>
</evidence>
<dbReference type="Proteomes" id="UP000574104">
    <property type="component" value="Unassembled WGS sequence"/>
</dbReference>
<dbReference type="Pfam" id="PF00582">
    <property type="entry name" value="Usp"/>
    <property type="match status" value="1"/>
</dbReference>
<dbReference type="RefSeq" id="WP_036087763.1">
    <property type="nucleotide sequence ID" value="NZ_CBCSHQ010000007.1"/>
</dbReference>
<dbReference type="EMBL" id="JAARYY010000003">
    <property type="protein sequence ID" value="MBC2243481.1"/>
    <property type="molecule type" value="Genomic_DNA"/>
</dbReference>
<reference evidence="4 26" key="1">
    <citation type="submission" date="2014-05" db="EMBL/GenBank/DDBJ databases">
        <title>Novel Listeriaceae from food processing environments.</title>
        <authorList>
            <person name="den Bakker H.C."/>
        </authorList>
    </citation>
    <scope>NUCLEOTIDE SEQUENCE [LARGE SCALE GENOMIC DNA]</scope>
    <source>
        <strain evidence="4 26">FSL A5-0281</strain>
    </source>
</reference>
<dbReference type="PRINTS" id="PR01438">
    <property type="entry name" value="UNVRSLSTRESS"/>
</dbReference>
<evidence type="ECO:0000313" key="40">
    <source>
        <dbReference type="Proteomes" id="UP000548082"/>
    </source>
</evidence>
<organism evidence="4 26">
    <name type="scientific">Listeria booriae</name>
    <dbReference type="NCBI Taxonomy" id="1552123"/>
    <lineage>
        <taxon>Bacteria</taxon>
        <taxon>Bacillati</taxon>
        <taxon>Bacillota</taxon>
        <taxon>Bacilli</taxon>
        <taxon>Bacillales</taxon>
        <taxon>Listeriaceae</taxon>
        <taxon>Listeria</taxon>
    </lineage>
</organism>
<dbReference type="Proteomes" id="UP000565628">
    <property type="component" value="Unassembled WGS sequence"/>
</dbReference>
<dbReference type="EMBL" id="JAARZA010000004">
    <property type="protein sequence ID" value="MBC2240881.1"/>
    <property type="molecule type" value="Genomic_DNA"/>
</dbReference>
<evidence type="ECO:0000313" key="26">
    <source>
        <dbReference type="Proteomes" id="UP000029844"/>
    </source>
</evidence>
<feature type="domain" description="UspA" evidence="3">
    <location>
        <begin position="5"/>
        <end position="144"/>
    </location>
</feature>
<dbReference type="EMBL" id="JAARYD010000005">
    <property type="protein sequence ID" value="MBC2177409.1"/>
    <property type="molecule type" value="Genomic_DNA"/>
</dbReference>
<dbReference type="InterPro" id="IPR006015">
    <property type="entry name" value="Universal_stress_UspA"/>
</dbReference>
<evidence type="ECO:0000313" key="43">
    <source>
        <dbReference type="Proteomes" id="UP000565628"/>
    </source>
</evidence>
<dbReference type="EMBL" id="JAARZT010000013">
    <property type="protein sequence ID" value="MBC2293220.1"/>
    <property type="molecule type" value="Genomic_DNA"/>
</dbReference>
<dbReference type="CDD" id="cd00293">
    <property type="entry name" value="USP-like"/>
    <property type="match status" value="1"/>
</dbReference>
<dbReference type="EMBL" id="JAASWV010000022">
    <property type="protein sequence ID" value="MBC2312000.1"/>
    <property type="molecule type" value="Genomic_DNA"/>
</dbReference>
<evidence type="ECO:0000313" key="42">
    <source>
        <dbReference type="Proteomes" id="UP000553016"/>
    </source>
</evidence>
<evidence type="ECO:0000313" key="10">
    <source>
        <dbReference type="EMBL" id="MBC1563121.1"/>
    </source>
</evidence>
<dbReference type="Proteomes" id="UP000529446">
    <property type="component" value="Unassembled WGS sequence"/>
</dbReference>
<keyword evidence="2" id="KW-0963">Cytoplasm</keyword>
<dbReference type="EMBL" id="JAARWW010000006">
    <property type="protein sequence ID" value="MBC2004845.1"/>
    <property type="molecule type" value="Genomic_DNA"/>
</dbReference>
<dbReference type="Proteomes" id="UP000539064">
    <property type="component" value="Unassembled WGS sequence"/>
</dbReference>
<evidence type="ECO:0000313" key="30">
    <source>
        <dbReference type="Proteomes" id="UP000533953"/>
    </source>
</evidence>
<dbReference type="EMBL" id="JAAROL010000001">
    <property type="protein sequence ID" value="MBC1331513.1"/>
    <property type="molecule type" value="Genomic_DNA"/>
</dbReference>
<evidence type="ECO:0000313" key="32">
    <source>
        <dbReference type="Proteomes" id="UP000541735"/>
    </source>
</evidence>
<evidence type="ECO:0000313" key="13">
    <source>
        <dbReference type="EMBL" id="MBC1777227.1"/>
    </source>
</evidence>
<evidence type="ECO:0000313" key="23">
    <source>
        <dbReference type="EMBL" id="MBC2293220.1"/>
    </source>
</evidence>
<dbReference type="InterPro" id="IPR006016">
    <property type="entry name" value="UspA"/>
</dbReference>
<accession>A0A099W121</accession>
<dbReference type="Proteomes" id="UP000548082">
    <property type="component" value="Unassembled WGS sequence"/>
</dbReference>
<evidence type="ECO:0000256" key="2">
    <source>
        <dbReference type="PIRNR" id="PIRNR006276"/>
    </source>
</evidence>
<dbReference type="EMBL" id="JAARXI010000004">
    <property type="protein sequence ID" value="MBC2116518.1"/>
    <property type="molecule type" value="Genomic_DNA"/>
</dbReference>
<dbReference type="SUPFAM" id="SSF52402">
    <property type="entry name" value="Adenine nucleotide alpha hydrolases-like"/>
    <property type="match status" value="1"/>
</dbReference>
<evidence type="ECO:0000313" key="34">
    <source>
        <dbReference type="Proteomes" id="UP000543005"/>
    </source>
</evidence>
<evidence type="ECO:0000313" key="47">
    <source>
        <dbReference type="Proteomes" id="UP000591929"/>
    </source>
</evidence>
<dbReference type="PIRSF" id="PIRSF006276">
    <property type="entry name" value="UspA"/>
    <property type="match status" value="1"/>
</dbReference>
<dbReference type="EMBL" id="JAARZS010000009">
    <property type="protein sequence ID" value="MBC2283653.1"/>
    <property type="molecule type" value="Genomic_DNA"/>
</dbReference>
<evidence type="ECO:0000313" key="9">
    <source>
        <dbReference type="EMBL" id="MBC1491793.1"/>
    </source>
</evidence>
<evidence type="ECO:0000313" key="19">
    <source>
        <dbReference type="EMBL" id="MBC2177409.1"/>
    </source>
</evidence>
<evidence type="ECO:0000313" key="18">
    <source>
        <dbReference type="EMBL" id="MBC2165741.1"/>
    </source>
</evidence>
<comment type="caution">
    <text evidence="4">The sequence shown here is derived from an EMBL/GenBank/DDBJ whole genome shotgun (WGS) entry which is preliminary data.</text>
</comment>
<evidence type="ECO:0000313" key="16">
    <source>
        <dbReference type="EMBL" id="MBC2004845.1"/>
    </source>
</evidence>
<dbReference type="Proteomes" id="UP000546244">
    <property type="component" value="Unassembled WGS sequence"/>
</dbReference>
<evidence type="ECO:0000313" key="4">
    <source>
        <dbReference type="EMBL" id="KGL38411.1"/>
    </source>
</evidence>
<evidence type="ECO:0000313" key="33">
    <source>
        <dbReference type="Proteomes" id="UP000541955"/>
    </source>
</evidence>
<dbReference type="AlphaFoldDB" id="A0A099W121"/>
<dbReference type="STRING" id="1552123.EP57_14670"/>
<dbReference type="Proteomes" id="UP000533953">
    <property type="component" value="Unassembled WGS sequence"/>
</dbReference>
<dbReference type="Proteomes" id="UP000543005">
    <property type="component" value="Unassembled WGS sequence"/>
</dbReference>
<dbReference type="Proteomes" id="UP000543379">
    <property type="component" value="Unassembled WGS sequence"/>
</dbReference>
<evidence type="ECO:0000313" key="25">
    <source>
        <dbReference type="EMBL" id="MBC2371900.1"/>
    </source>
</evidence>
<evidence type="ECO:0000313" key="27">
    <source>
        <dbReference type="Proteomes" id="UP000519573"/>
    </source>
</evidence>
<dbReference type="Proteomes" id="UP000550367">
    <property type="component" value="Unassembled WGS sequence"/>
</dbReference>
<proteinExistence type="inferred from homology"/>
<evidence type="ECO:0000313" key="29">
    <source>
        <dbReference type="Proteomes" id="UP000532866"/>
    </source>
</evidence>
<dbReference type="EMBL" id="JAARPL010000001">
    <property type="protein sequence ID" value="MBC1371165.1"/>
    <property type="molecule type" value="Genomic_DNA"/>
</dbReference>
<dbReference type="GO" id="GO:0005737">
    <property type="term" value="C:cytoplasm"/>
    <property type="evidence" value="ECO:0007669"/>
    <property type="project" value="UniProtKB-SubCell"/>
</dbReference>
<dbReference type="Proteomes" id="UP000029844">
    <property type="component" value="Unassembled WGS sequence"/>
</dbReference>
<evidence type="ECO:0000313" key="41">
    <source>
        <dbReference type="Proteomes" id="UP000550367"/>
    </source>
</evidence>
<dbReference type="EMBL" id="JNFA01000029">
    <property type="protein sequence ID" value="KGL38411.1"/>
    <property type="molecule type" value="Genomic_DNA"/>
</dbReference>
<dbReference type="InterPro" id="IPR014729">
    <property type="entry name" value="Rossmann-like_a/b/a_fold"/>
</dbReference>